<feature type="domain" description="L-arabinose isomerase C-terminal" evidence="6">
    <location>
        <begin position="322"/>
        <end position="460"/>
    </location>
</feature>
<keyword evidence="5" id="KW-0119">Carbohydrate metabolism</keyword>
<evidence type="ECO:0000259" key="7">
    <source>
        <dbReference type="Pfam" id="PF24856"/>
    </source>
</evidence>
<dbReference type="PANTHER" id="PTHR38464:SF1">
    <property type="entry name" value="L-ARABINOSE ISOMERASE"/>
    <property type="match status" value="1"/>
</dbReference>
<protein>
    <submittedName>
        <fullName evidence="8">Uncharacterized protein</fullName>
    </submittedName>
</protein>
<dbReference type="GO" id="GO:0046872">
    <property type="term" value="F:metal ion binding"/>
    <property type="evidence" value="ECO:0007669"/>
    <property type="project" value="UniProtKB-KW"/>
</dbReference>
<keyword evidence="2" id="KW-0054">Arabinose catabolism</keyword>
<evidence type="ECO:0000256" key="2">
    <source>
        <dbReference type="ARBA" id="ARBA00022935"/>
    </source>
</evidence>
<dbReference type="Pfam" id="PF11762">
    <property type="entry name" value="Arabinose_Iso_C"/>
    <property type="match status" value="1"/>
</dbReference>
<keyword evidence="1" id="KW-0479">Metal-binding</keyword>
<name>A0A6B1DW98_9CHLR</name>
<dbReference type="GO" id="GO:0008733">
    <property type="term" value="F:L-arabinose isomerase activity"/>
    <property type="evidence" value="ECO:0007669"/>
    <property type="project" value="InterPro"/>
</dbReference>
<evidence type="ECO:0000256" key="5">
    <source>
        <dbReference type="ARBA" id="ARBA00023277"/>
    </source>
</evidence>
<comment type="caution">
    <text evidence="8">The sequence shown here is derived from an EMBL/GenBank/DDBJ whole genome shotgun (WGS) entry which is preliminary data.</text>
</comment>
<gene>
    <name evidence="8" type="ORF">F4Y08_14495</name>
</gene>
<dbReference type="Pfam" id="PF24856">
    <property type="entry name" value="AraA_central"/>
    <property type="match status" value="1"/>
</dbReference>
<dbReference type="InterPro" id="IPR003762">
    <property type="entry name" value="Lara_isomerase"/>
</dbReference>
<reference evidence="8" key="1">
    <citation type="submission" date="2019-09" db="EMBL/GenBank/DDBJ databases">
        <title>Characterisation of the sponge microbiome using genome-centric metagenomics.</title>
        <authorList>
            <person name="Engelberts J.P."/>
            <person name="Robbins S.J."/>
            <person name="De Goeij J.M."/>
            <person name="Aranda M."/>
            <person name="Bell S.C."/>
            <person name="Webster N.S."/>
        </authorList>
    </citation>
    <scope>NUCLEOTIDE SEQUENCE</scope>
    <source>
        <strain evidence="8">SB0662_bin_9</strain>
    </source>
</reference>
<dbReference type="InterPro" id="IPR004216">
    <property type="entry name" value="Fuc/Ara_isomerase_C"/>
</dbReference>
<dbReference type="GO" id="GO:0005829">
    <property type="term" value="C:cytosol"/>
    <property type="evidence" value="ECO:0007669"/>
    <property type="project" value="TreeGrafter"/>
</dbReference>
<evidence type="ECO:0000259" key="6">
    <source>
        <dbReference type="Pfam" id="PF11762"/>
    </source>
</evidence>
<sequence length="466" mass="51909">MNPQVRARIGLLPAGHHYYWDQYPRLKQMGLRMYDRLRNMLEPMADIVAPELVDTPEKSREAGLLFAREAVDLVLVFPFGYTPSMDMLPALQTLRVPVRILNAHEDRAYDYATADTTDYLHHEAVCCVPELAGALVGQGRCFRVRTGPFDDPRLQHELRSDFTGAAAAREFLGLNVGLIGQVYPGMTDMSIDESRLLRATGRMLVRPEVEEFENAFQAVTEDQLEEMLTHFETAYEVDSTVTRDHMRFSAQVAVAYDAVIRKHDISAFGYYWWGERELMTQLRAQSGLAVSRLAAMGRPGVTEGDVKTAMAMKILDLLGGGGMFVEFFAMDFNENSILMGHDGPANINVAAGRPRLMHLDTHHGKSGHGLGIDFDMQQGPVTLLNLSQHDAGDTFKLIYSVSEIVPGTILGIGNPNARVRIERPLHEFIDAWCQQGPSHHIALGIGDHSEALETFAEAVDFPTVRV</sequence>
<dbReference type="SUPFAM" id="SSF50443">
    <property type="entry name" value="FucI/AraA C-terminal domain-like"/>
    <property type="match status" value="1"/>
</dbReference>
<organism evidence="8">
    <name type="scientific">Caldilineaceae bacterium SB0662_bin_9</name>
    <dbReference type="NCBI Taxonomy" id="2605258"/>
    <lineage>
        <taxon>Bacteria</taxon>
        <taxon>Bacillati</taxon>
        <taxon>Chloroflexota</taxon>
        <taxon>Caldilineae</taxon>
        <taxon>Caldilineales</taxon>
        <taxon>Caldilineaceae</taxon>
    </lineage>
</organism>
<dbReference type="PANTHER" id="PTHR38464">
    <property type="entry name" value="L-ARABINOSE ISOMERASE"/>
    <property type="match status" value="1"/>
</dbReference>
<feature type="domain" description="L-arabinose isomerase central" evidence="7">
    <location>
        <begin position="209"/>
        <end position="319"/>
    </location>
</feature>
<dbReference type="InterPro" id="IPR009015">
    <property type="entry name" value="Fucose_isomerase_N/cen_sf"/>
</dbReference>
<accession>A0A6B1DW98</accession>
<evidence type="ECO:0000256" key="1">
    <source>
        <dbReference type="ARBA" id="ARBA00022723"/>
    </source>
</evidence>
<dbReference type="InterPro" id="IPR055390">
    <property type="entry name" value="AraA_central"/>
</dbReference>
<evidence type="ECO:0000256" key="4">
    <source>
        <dbReference type="ARBA" id="ARBA00023235"/>
    </source>
</evidence>
<proteinExistence type="predicted"/>
<keyword evidence="4" id="KW-0413">Isomerase</keyword>
<dbReference type="GO" id="GO:0019569">
    <property type="term" value="P:L-arabinose catabolic process to D-xylulose 5-phosphate"/>
    <property type="evidence" value="ECO:0007669"/>
    <property type="project" value="TreeGrafter"/>
</dbReference>
<dbReference type="EMBL" id="VXPY01000099">
    <property type="protein sequence ID" value="MYD91518.1"/>
    <property type="molecule type" value="Genomic_DNA"/>
</dbReference>
<evidence type="ECO:0000313" key="8">
    <source>
        <dbReference type="EMBL" id="MYD91518.1"/>
    </source>
</evidence>
<dbReference type="InterPro" id="IPR024664">
    <property type="entry name" value="Ara_Isoase_C"/>
</dbReference>
<dbReference type="AlphaFoldDB" id="A0A6B1DW98"/>
<evidence type="ECO:0000256" key="3">
    <source>
        <dbReference type="ARBA" id="ARBA00023211"/>
    </source>
</evidence>
<keyword evidence="3" id="KW-0464">Manganese</keyword>
<dbReference type="SUPFAM" id="SSF53743">
    <property type="entry name" value="FucI/AraA N-terminal and middle domains"/>
    <property type="match status" value="1"/>
</dbReference>